<evidence type="ECO:0000313" key="2">
    <source>
        <dbReference type="EMBL" id="KAF9582652.1"/>
    </source>
</evidence>
<evidence type="ECO:0000313" key="3">
    <source>
        <dbReference type="Proteomes" id="UP000780801"/>
    </source>
</evidence>
<name>A0A9P6FVT9_9FUNG</name>
<accession>A0A9P6FVT9</accession>
<keyword evidence="1" id="KW-0812">Transmembrane</keyword>
<keyword evidence="1" id="KW-1133">Transmembrane helix</keyword>
<keyword evidence="1" id="KW-0472">Membrane</keyword>
<proteinExistence type="predicted"/>
<dbReference type="OrthoDB" id="2279611at2759"/>
<dbReference type="Proteomes" id="UP000780801">
    <property type="component" value="Unassembled WGS sequence"/>
</dbReference>
<organism evidence="2 3">
    <name type="scientific">Lunasporangiospora selenospora</name>
    <dbReference type="NCBI Taxonomy" id="979761"/>
    <lineage>
        <taxon>Eukaryota</taxon>
        <taxon>Fungi</taxon>
        <taxon>Fungi incertae sedis</taxon>
        <taxon>Mucoromycota</taxon>
        <taxon>Mortierellomycotina</taxon>
        <taxon>Mortierellomycetes</taxon>
        <taxon>Mortierellales</taxon>
        <taxon>Mortierellaceae</taxon>
        <taxon>Lunasporangiospora</taxon>
    </lineage>
</organism>
<feature type="non-terminal residue" evidence="2">
    <location>
        <position position="51"/>
    </location>
</feature>
<dbReference type="AlphaFoldDB" id="A0A9P6FVT9"/>
<reference evidence="2" key="1">
    <citation type="journal article" date="2020" name="Fungal Divers.">
        <title>Resolving the Mortierellaceae phylogeny through synthesis of multi-gene phylogenetics and phylogenomics.</title>
        <authorList>
            <person name="Vandepol N."/>
            <person name="Liber J."/>
            <person name="Desiro A."/>
            <person name="Na H."/>
            <person name="Kennedy M."/>
            <person name="Barry K."/>
            <person name="Grigoriev I.V."/>
            <person name="Miller A.N."/>
            <person name="O'Donnell K."/>
            <person name="Stajich J.E."/>
            <person name="Bonito G."/>
        </authorList>
    </citation>
    <scope>NUCLEOTIDE SEQUENCE</scope>
    <source>
        <strain evidence="2">KOD1015</strain>
    </source>
</reference>
<feature type="transmembrane region" description="Helical" evidence="1">
    <location>
        <begin position="6"/>
        <end position="32"/>
    </location>
</feature>
<sequence>MGLRKLQYYFYAFTTLYIATGVGAVILGNMWLQQSEDGATREAVISRGIIQ</sequence>
<protein>
    <submittedName>
        <fullName evidence="2">Uncharacterized protein</fullName>
    </submittedName>
</protein>
<dbReference type="EMBL" id="JAABOA010000975">
    <property type="protein sequence ID" value="KAF9582652.1"/>
    <property type="molecule type" value="Genomic_DNA"/>
</dbReference>
<keyword evidence="3" id="KW-1185">Reference proteome</keyword>
<comment type="caution">
    <text evidence="2">The sequence shown here is derived from an EMBL/GenBank/DDBJ whole genome shotgun (WGS) entry which is preliminary data.</text>
</comment>
<evidence type="ECO:0000256" key="1">
    <source>
        <dbReference type="SAM" id="Phobius"/>
    </source>
</evidence>
<gene>
    <name evidence="2" type="ORF">BGW38_010933</name>
</gene>